<dbReference type="EMBL" id="JACHHB010000014">
    <property type="protein sequence ID" value="MBB5174569.1"/>
    <property type="molecule type" value="Genomic_DNA"/>
</dbReference>
<evidence type="ECO:0000313" key="7">
    <source>
        <dbReference type="Proteomes" id="UP000551878"/>
    </source>
</evidence>
<dbReference type="SUPFAM" id="SSF89550">
    <property type="entry name" value="PHP domain-like"/>
    <property type="match status" value="1"/>
</dbReference>
<dbReference type="PANTHER" id="PTHR39181:SF1">
    <property type="entry name" value="TYROSINE-PROTEIN PHOSPHATASE YWQE"/>
    <property type="match status" value="1"/>
</dbReference>
<evidence type="ECO:0000256" key="5">
    <source>
        <dbReference type="PIRNR" id="PIRNR016557"/>
    </source>
</evidence>
<dbReference type="Pfam" id="PF19567">
    <property type="entry name" value="CpsB_CapC"/>
    <property type="match status" value="1"/>
</dbReference>
<comment type="catalytic activity">
    <reaction evidence="4 5">
        <text>O-phospho-L-tyrosyl-[protein] + H2O = L-tyrosyl-[protein] + phosphate</text>
        <dbReference type="Rhea" id="RHEA:10684"/>
        <dbReference type="Rhea" id="RHEA-COMP:10136"/>
        <dbReference type="Rhea" id="RHEA-COMP:20101"/>
        <dbReference type="ChEBI" id="CHEBI:15377"/>
        <dbReference type="ChEBI" id="CHEBI:43474"/>
        <dbReference type="ChEBI" id="CHEBI:46858"/>
        <dbReference type="ChEBI" id="CHEBI:61978"/>
        <dbReference type="EC" id="3.1.3.48"/>
    </reaction>
</comment>
<dbReference type="InterPro" id="IPR016667">
    <property type="entry name" value="Caps_polysacc_synth_CpsB/CapC"/>
</dbReference>
<keyword evidence="3 5" id="KW-0904">Protein phosphatase</keyword>
<dbReference type="Proteomes" id="UP000551878">
    <property type="component" value="Unassembled WGS sequence"/>
</dbReference>
<keyword evidence="7" id="KW-1185">Reference proteome</keyword>
<evidence type="ECO:0000256" key="1">
    <source>
        <dbReference type="ARBA" id="ARBA00005750"/>
    </source>
</evidence>
<dbReference type="PANTHER" id="PTHR39181">
    <property type="entry name" value="TYROSINE-PROTEIN PHOSPHATASE YWQE"/>
    <property type="match status" value="1"/>
</dbReference>
<dbReference type="Gene3D" id="3.20.20.140">
    <property type="entry name" value="Metal-dependent hydrolases"/>
    <property type="match status" value="1"/>
</dbReference>
<dbReference type="AlphaFoldDB" id="A0A840QTD8"/>
<dbReference type="GO" id="GO:0004725">
    <property type="term" value="F:protein tyrosine phosphatase activity"/>
    <property type="evidence" value="ECO:0007669"/>
    <property type="project" value="UniProtKB-UniRule"/>
</dbReference>
<name>A0A840QTD8_9BACI</name>
<evidence type="ECO:0000256" key="3">
    <source>
        <dbReference type="ARBA" id="ARBA00022912"/>
    </source>
</evidence>
<evidence type="ECO:0000256" key="4">
    <source>
        <dbReference type="ARBA" id="ARBA00051722"/>
    </source>
</evidence>
<protein>
    <recommendedName>
        <fullName evidence="5">Tyrosine-protein phosphatase</fullName>
        <ecNumber evidence="5">3.1.3.48</ecNumber>
    </recommendedName>
</protein>
<accession>A0A840QTD8</accession>
<keyword evidence="2 5" id="KW-0378">Hydrolase</keyword>
<dbReference type="RefSeq" id="WP_184664980.1">
    <property type="nucleotide sequence ID" value="NZ_JACHHB010000014.1"/>
</dbReference>
<dbReference type="EC" id="3.1.3.48" evidence="5"/>
<comment type="caution">
    <text evidence="6">The sequence shown here is derived from an EMBL/GenBank/DDBJ whole genome shotgun (WGS) entry which is preliminary data.</text>
</comment>
<evidence type="ECO:0000256" key="2">
    <source>
        <dbReference type="ARBA" id="ARBA00022801"/>
    </source>
</evidence>
<comment type="similarity">
    <text evidence="1 5">Belongs to the metallo-dependent hydrolases superfamily. CpsB/CapC family.</text>
</comment>
<dbReference type="PIRSF" id="PIRSF016557">
    <property type="entry name" value="Caps_synth_CpsB"/>
    <property type="match status" value="1"/>
</dbReference>
<dbReference type="InterPro" id="IPR016195">
    <property type="entry name" value="Pol/histidinol_Pase-like"/>
</dbReference>
<reference evidence="6 7" key="1">
    <citation type="submission" date="2020-08" db="EMBL/GenBank/DDBJ databases">
        <title>Genomic Encyclopedia of Type Strains, Phase IV (KMG-IV): sequencing the most valuable type-strain genomes for metagenomic binning, comparative biology and taxonomic classification.</title>
        <authorList>
            <person name="Goeker M."/>
        </authorList>
    </citation>
    <scope>NUCLEOTIDE SEQUENCE [LARGE SCALE GENOMIC DNA]</scope>
    <source>
        <strain evidence="6 7">DSM 24696</strain>
    </source>
</reference>
<proteinExistence type="inferred from homology"/>
<gene>
    <name evidence="6" type="ORF">HNQ41_002786</name>
</gene>
<sequence>MIDCHCHILPEVDDGPTRLADSIKLAKEAEREGITTIITTPHHNVPTYENTHINILRKTDELNAILKKENINVDIIPGQEARIHGEMVEGLETGDILTVANAHEYVFVELPSNHVPRFTSQLLYDIQLTGVVPVIVHPERNTELIDNPDILYNLVKAGAVTQITTSSITGHFGKKIKKFTEQLITHNLTHLIASDAHNTTTRPFRWQQAKQQIEKTINPYTWQDFQENARRLTTGKALKQNQPQYIKRKKLFGIPI</sequence>
<organism evidence="6 7">
    <name type="scientific">Texcoconibacillus texcoconensis</name>
    <dbReference type="NCBI Taxonomy" id="1095777"/>
    <lineage>
        <taxon>Bacteria</taxon>
        <taxon>Bacillati</taxon>
        <taxon>Bacillota</taxon>
        <taxon>Bacilli</taxon>
        <taxon>Bacillales</taxon>
        <taxon>Bacillaceae</taxon>
        <taxon>Texcoconibacillus</taxon>
    </lineage>
</organism>
<evidence type="ECO:0000313" key="6">
    <source>
        <dbReference type="EMBL" id="MBB5174569.1"/>
    </source>
</evidence>
<dbReference type="GO" id="GO:0030145">
    <property type="term" value="F:manganese ion binding"/>
    <property type="evidence" value="ECO:0007669"/>
    <property type="project" value="UniProtKB-UniRule"/>
</dbReference>